<comment type="subunit">
    <text evidence="5">NDH-1 is composed of 14 different subunits. Subunits NuoA, H, J, K, L, M, N constitute the membrane sector of the complex.</text>
</comment>
<dbReference type="HAMAP" id="MF_00445">
    <property type="entry name" value="NDH1_NuoN_1"/>
    <property type="match status" value="1"/>
</dbReference>
<comment type="function">
    <text evidence="5">NDH-1 shuttles electrons from NADH, via FMN and iron-sulfur (Fe-S) centers, to quinones in the respiratory chain. The immediate electron acceptor for the enzyme in this species is believed to be a menaquinone. Couples the redox reaction to proton translocation (for every two electrons transferred, four hydrogen ions are translocated across the cytoplasmic membrane), and thus conserves the redox energy in a proton gradient.</text>
</comment>
<feature type="transmembrane region" description="Helical" evidence="5">
    <location>
        <begin position="103"/>
        <end position="121"/>
    </location>
</feature>
<dbReference type="GO" id="GO:0048038">
    <property type="term" value="F:quinone binding"/>
    <property type="evidence" value="ECO:0007669"/>
    <property type="project" value="UniProtKB-KW"/>
</dbReference>
<feature type="transmembrane region" description="Helical" evidence="5">
    <location>
        <begin position="386"/>
        <end position="408"/>
    </location>
</feature>
<evidence type="ECO:0000259" key="7">
    <source>
        <dbReference type="Pfam" id="PF00361"/>
    </source>
</evidence>
<feature type="transmembrane region" description="Helical" evidence="5">
    <location>
        <begin position="351"/>
        <end position="374"/>
    </location>
</feature>
<comment type="similarity">
    <text evidence="5">Belongs to the complex I subunit 2 family.</text>
</comment>
<dbReference type="EMBL" id="JACGXA010000001">
    <property type="protein sequence ID" value="MBA8805121.1"/>
    <property type="molecule type" value="Genomic_DNA"/>
</dbReference>
<comment type="caution">
    <text evidence="8">The sequence shown here is derived from an EMBL/GenBank/DDBJ whole genome shotgun (WGS) entry which is preliminary data.</text>
</comment>
<keyword evidence="5" id="KW-1003">Cell membrane</keyword>
<feature type="transmembrane region" description="Helical" evidence="5">
    <location>
        <begin position="325"/>
        <end position="344"/>
    </location>
</feature>
<evidence type="ECO:0000256" key="1">
    <source>
        <dbReference type="ARBA" id="ARBA00004127"/>
    </source>
</evidence>
<protein>
    <recommendedName>
        <fullName evidence="5">NADH-quinone oxidoreductase subunit N</fullName>
        <ecNumber evidence="5">7.1.1.-</ecNumber>
    </recommendedName>
    <alternativeName>
        <fullName evidence="5">NADH dehydrogenase I subunit N</fullName>
    </alternativeName>
    <alternativeName>
        <fullName evidence="5">NDH-1 subunit N</fullName>
    </alternativeName>
</protein>
<dbReference type="AlphaFoldDB" id="A0A7W3PB23"/>
<evidence type="ECO:0000313" key="9">
    <source>
        <dbReference type="Proteomes" id="UP000580910"/>
    </source>
</evidence>
<dbReference type="InterPro" id="IPR001750">
    <property type="entry name" value="ND/Mrp_TM"/>
</dbReference>
<keyword evidence="3 5" id="KW-1133">Transmembrane helix</keyword>
<gene>
    <name evidence="5" type="primary">nuoN</name>
    <name evidence="8" type="ORF">FB382_003412</name>
</gene>
<keyword evidence="5" id="KW-0813">Transport</keyword>
<keyword evidence="5" id="KW-1278">Translocase</keyword>
<evidence type="ECO:0000256" key="6">
    <source>
        <dbReference type="RuleBase" id="RU000320"/>
    </source>
</evidence>
<dbReference type="GO" id="GO:0042773">
    <property type="term" value="P:ATP synthesis coupled electron transport"/>
    <property type="evidence" value="ECO:0007669"/>
    <property type="project" value="InterPro"/>
</dbReference>
<keyword evidence="5" id="KW-0520">NAD</keyword>
<keyword evidence="2 5" id="KW-0812">Transmembrane</keyword>
<feature type="transmembrane region" description="Helical" evidence="5">
    <location>
        <begin position="506"/>
        <end position="527"/>
    </location>
</feature>
<comment type="subcellular location">
    <subcellularLocation>
        <location evidence="5">Cell membrane</location>
        <topology evidence="5">Multi-pass membrane protein</topology>
    </subcellularLocation>
    <subcellularLocation>
        <location evidence="1">Endomembrane system</location>
        <topology evidence="1">Multi-pass membrane protein</topology>
    </subcellularLocation>
    <subcellularLocation>
        <location evidence="6">Membrane</location>
        <topology evidence="6">Multi-pass membrane protein</topology>
    </subcellularLocation>
</comment>
<dbReference type="InterPro" id="IPR010096">
    <property type="entry name" value="NADH-Q_OxRdtase_suN/2"/>
</dbReference>
<feature type="transmembrane region" description="Helical" evidence="5">
    <location>
        <begin position="255"/>
        <end position="280"/>
    </location>
</feature>
<dbReference type="NCBIfam" id="NF004441">
    <property type="entry name" value="PRK05777.1-4"/>
    <property type="match status" value="1"/>
</dbReference>
<feature type="transmembrane region" description="Helical" evidence="5">
    <location>
        <begin position="211"/>
        <end position="235"/>
    </location>
</feature>
<comment type="catalytic activity">
    <reaction evidence="5">
        <text>a quinone + NADH + 5 H(+)(in) = a quinol + NAD(+) + 4 H(+)(out)</text>
        <dbReference type="Rhea" id="RHEA:57888"/>
        <dbReference type="ChEBI" id="CHEBI:15378"/>
        <dbReference type="ChEBI" id="CHEBI:24646"/>
        <dbReference type="ChEBI" id="CHEBI:57540"/>
        <dbReference type="ChEBI" id="CHEBI:57945"/>
        <dbReference type="ChEBI" id="CHEBI:132124"/>
    </reaction>
</comment>
<dbReference type="GO" id="GO:0050136">
    <property type="term" value="F:NADH dehydrogenase (quinone) (non-electrogenic) activity"/>
    <property type="evidence" value="ECO:0007669"/>
    <property type="project" value="UniProtKB-UniRule"/>
</dbReference>
<feature type="transmembrane region" description="Helical" evidence="5">
    <location>
        <begin position="158"/>
        <end position="175"/>
    </location>
</feature>
<feature type="domain" description="NADH:quinone oxidoreductase/Mrp antiporter transmembrane" evidence="7">
    <location>
        <begin position="175"/>
        <end position="475"/>
    </location>
</feature>
<dbReference type="GO" id="GO:0005886">
    <property type="term" value="C:plasma membrane"/>
    <property type="evidence" value="ECO:0007669"/>
    <property type="project" value="UniProtKB-SubCell"/>
</dbReference>
<dbReference type="EC" id="7.1.1.-" evidence="5"/>
<dbReference type="Pfam" id="PF00361">
    <property type="entry name" value="Proton_antipo_M"/>
    <property type="match status" value="1"/>
</dbReference>
<keyword evidence="9" id="KW-1185">Reference proteome</keyword>
<dbReference type="GO" id="GO:0008137">
    <property type="term" value="F:NADH dehydrogenase (ubiquinone) activity"/>
    <property type="evidence" value="ECO:0007669"/>
    <property type="project" value="InterPro"/>
</dbReference>
<evidence type="ECO:0000313" key="8">
    <source>
        <dbReference type="EMBL" id="MBA8805121.1"/>
    </source>
</evidence>
<name>A0A7W3PB23_9ACTN</name>
<dbReference type="NCBIfam" id="TIGR01770">
    <property type="entry name" value="NDH_I_N"/>
    <property type="match status" value="1"/>
</dbReference>
<keyword evidence="4 5" id="KW-0472">Membrane</keyword>
<evidence type="ECO:0000256" key="5">
    <source>
        <dbReference type="HAMAP-Rule" id="MF_00445"/>
    </source>
</evidence>
<feature type="transmembrane region" description="Helical" evidence="5">
    <location>
        <begin position="429"/>
        <end position="449"/>
    </location>
</feature>
<sequence>MNSLVIPLVDPLVDTVFTKPHIEYAQLWPMLLVFGVACAGVLVEAFLPRERRYVVQAALAVAGLVAALVGTAFVASDLPNLGNGAARGLIAAEGTIVVDGPTVFFWGLILLFATGGVLLFAERRLEGGVSAFAGQAAALPGTEAERQASTQGLDHTEVYPLLMFAVGGMLLFPAANDLITMFVALEVLSLPLYLLCGLARRRRLLSQEAALKYFLLGAFSSGFFLYGAALVYGFAGSMQLSDINEAVRNDTDNSALLLIGMGMLAVGLLFKVGAAPFHAWTPDVYQGAPTAVTGFMAACTKVAAFGAMLRLFYVAFGSDRWSWQPMLWVIAILTMVVGAVLAVVQTDVKRMLAYSSVAHTGFLLTGVLGVQSAADLADGQVTSLQAVLFYLTTYGFAMIGAFAVVTLVRDSGGEATQFARWAGIGRRSPLLGGLFAFFLLSMAGIPLTAGFVGKWAVFTVALSAGAWPVVISAVLCSIVAVFFYVRVIVLMFFVEGEGEVAAVAKPSLLTSGTILVGVAATLVLGVVPGPVLTLAAHAGEFIR</sequence>
<accession>A0A7W3PB23</accession>
<reference evidence="8 9" key="1">
    <citation type="submission" date="2020-07" db="EMBL/GenBank/DDBJ databases">
        <title>Sequencing the genomes of 1000 actinobacteria strains.</title>
        <authorList>
            <person name="Klenk H.-P."/>
        </authorList>
    </citation>
    <scope>NUCLEOTIDE SEQUENCE [LARGE SCALE GENOMIC DNA]</scope>
    <source>
        <strain evidence="8 9">DSM 21349</strain>
    </source>
</reference>
<organism evidence="8 9">
    <name type="scientific">Nocardioides ginsengisegetis</name>
    <dbReference type="NCBI Taxonomy" id="661491"/>
    <lineage>
        <taxon>Bacteria</taxon>
        <taxon>Bacillati</taxon>
        <taxon>Actinomycetota</taxon>
        <taxon>Actinomycetes</taxon>
        <taxon>Propionibacteriales</taxon>
        <taxon>Nocardioidaceae</taxon>
        <taxon>Nocardioides</taxon>
    </lineage>
</organism>
<evidence type="ECO:0000256" key="2">
    <source>
        <dbReference type="ARBA" id="ARBA00022692"/>
    </source>
</evidence>
<dbReference type="GO" id="GO:0012505">
    <property type="term" value="C:endomembrane system"/>
    <property type="evidence" value="ECO:0007669"/>
    <property type="project" value="UniProtKB-SubCell"/>
</dbReference>
<keyword evidence="5" id="KW-0874">Quinone</keyword>
<dbReference type="PANTHER" id="PTHR22773">
    <property type="entry name" value="NADH DEHYDROGENASE"/>
    <property type="match status" value="1"/>
</dbReference>
<feature type="transmembrane region" description="Helical" evidence="5">
    <location>
        <begin position="469"/>
        <end position="494"/>
    </location>
</feature>
<feature type="transmembrane region" description="Helical" evidence="5">
    <location>
        <begin position="181"/>
        <end position="199"/>
    </location>
</feature>
<evidence type="ECO:0000256" key="4">
    <source>
        <dbReference type="ARBA" id="ARBA00023136"/>
    </source>
</evidence>
<dbReference type="Proteomes" id="UP000580910">
    <property type="component" value="Unassembled WGS sequence"/>
</dbReference>
<feature type="transmembrane region" description="Helical" evidence="5">
    <location>
        <begin position="292"/>
        <end position="313"/>
    </location>
</feature>
<evidence type="ECO:0000256" key="3">
    <source>
        <dbReference type="ARBA" id="ARBA00022989"/>
    </source>
</evidence>
<proteinExistence type="inferred from homology"/>
<feature type="transmembrane region" description="Helical" evidence="5">
    <location>
        <begin position="54"/>
        <end position="75"/>
    </location>
</feature>
<feature type="transmembrane region" description="Helical" evidence="5">
    <location>
        <begin position="27"/>
        <end position="47"/>
    </location>
</feature>